<protein>
    <submittedName>
        <fullName evidence="3">Arsenate reductase ArsC</fullName>
    </submittedName>
</protein>
<dbReference type="PANTHER" id="PTHR43428:SF1">
    <property type="entry name" value="ARSENATE REDUCTASE"/>
    <property type="match status" value="1"/>
</dbReference>
<reference evidence="3" key="1">
    <citation type="journal article" date="2021" name="PeerJ">
        <title>Extensive microbial diversity within the chicken gut microbiome revealed by metagenomics and culture.</title>
        <authorList>
            <person name="Gilroy R."/>
            <person name="Ravi A."/>
            <person name="Getino M."/>
            <person name="Pursley I."/>
            <person name="Horton D.L."/>
            <person name="Alikhan N.F."/>
            <person name="Baker D."/>
            <person name="Gharbi K."/>
            <person name="Hall N."/>
            <person name="Watson M."/>
            <person name="Adriaenssens E.M."/>
            <person name="Foster-Nyarko E."/>
            <person name="Jarju S."/>
            <person name="Secka A."/>
            <person name="Antonio M."/>
            <person name="Oren A."/>
            <person name="Chaudhuri R.R."/>
            <person name="La Ragione R."/>
            <person name="Hildebrand F."/>
            <person name="Pallen M.J."/>
        </authorList>
    </citation>
    <scope>NUCLEOTIDE SEQUENCE</scope>
    <source>
        <strain evidence="3">ChiGjej3B3-7470</strain>
    </source>
</reference>
<dbReference type="Pfam" id="PF21234">
    <property type="entry name" value="Phosphatase-like_N"/>
    <property type="match status" value="1"/>
</dbReference>
<accession>A0A921EN47</accession>
<keyword evidence="1" id="KW-0059">Arsenical resistance</keyword>
<evidence type="ECO:0000256" key="1">
    <source>
        <dbReference type="ARBA" id="ARBA00022849"/>
    </source>
</evidence>
<feature type="domain" description="Phosphotyrosine protein phosphatase I" evidence="2">
    <location>
        <begin position="88"/>
        <end position="213"/>
    </location>
</feature>
<dbReference type="InterPro" id="IPR048716">
    <property type="entry name" value="Phosphatase-like_N"/>
</dbReference>
<dbReference type="EMBL" id="DYZF01000081">
    <property type="protein sequence ID" value="HJE51027.1"/>
    <property type="molecule type" value="Genomic_DNA"/>
</dbReference>
<comment type="caution">
    <text evidence="3">The sequence shown here is derived from an EMBL/GenBank/DDBJ whole genome shotgun (WGS) entry which is preliminary data.</text>
</comment>
<dbReference type="SMART" id="SM00226">
    <property type="entry name" value="LMWPc"/>
    <property type="match status" value="1"/>
</dbReference>
<sequence length="215" mass="24117">MTTTEERTWESLRLDERRALTNAAERLAAEFEPTFGRETIERFLASSYDQLAATAKVVHFLPLLAERFARQRLQAVARLDDHHNDGKAVVLFLCTHNAGRSQMALGFFEALAGDTAIAWSGGSTPADSINPIAIEAMQERGVDISREFPKPWTDETVRAADVVITMGCGDACPVFPGKRYENWNVDDPHAMSIDTVRRIRDDIERRVRTLIAELD</sequence>
<dbReference type="Gene3D" id="3.40.50.2300">
    <property type="match status" value="1"/>
</dbReference>
<dbReference type="SUPFAM" id="SSF52788">
    <property type="entry name" value="Phosphotyrosine protein phosphatases I"/>
    <property type="match status" value="1"/>
</dbReference>
<name>A0A921EN47_9ACTN</name>
<dbReference type="AlphaFoldDB" id="A0A921EN47"/>
<evidence type="ECO:0000313" key="4">
    <source>
        <dbReference type="Proteomes" id="UP000712713"/>
    </source>
</evidence>
<dbReference type="NCBIfam" id="NF046112">
    <property type="entry name" value="MSMEG_6209_Nter"/>
    <property type="match status" value="1"/>
</dbReference>
<dbReference type="InterPro" id="IPR036196">
    <property type="entry name" value="Ptyr_pPase_sf"/>
</dbReference>
<dbReference type="InterPro" id="IPR023485">
    <property type="entry name" value="Ptyr_pPase"/>
</dbReference>
<dbReference type="PANTHER" id="PTHR43428">
    <property type="entry name" value="ARSENATE REDUCTASE"/>
    <property type="match status" value="1"/>
</dbReference>
<gene>
    <name evidence="3" type="ORF">K8V15_03470</name>
</gene>
<proteinExistence type="predicted"/>
<organism evidence="3 4">
    <name type="scientific">Tessaracoccus flavescens</name>
    <dbReference type="NCBI Taxonomy" id="399497"/>
    <lineage>
        <taxon>Bacteria</taxon>
        <taxon>Bacillati</taxon>
        <taxon>Actinomycetota</taxon>
        <taxon>Actinomycetes</taxon>
        <taxon>Propionibacteriales</taxon>
        <taxon>Propionibacteriaceae</taxon>
        <taxon>Tessaracoccus</taxon>
    </lineage>
</organism>
<evidence type="ECO:0000259" key="2">
    <source>
        <dbReference type="SMART" id="SM00226"/>
    </source>
</evidence>
<dbReference type="CDD" id="cd16345">
    <property type="entry name" value="LMWP_ArsC"/>
    <property type="match status" value="1"/>
</dbReference>
<dbReference type="Pfam" id="PF01451">
    <property type="entry name" value="LMWPc"/>
    <property type="match status" value="1"/>
</dbReference>
<dbReference type="GO" id="GO:0046685">
    <property type="term" value="P:response to arsenic-containing substance"/>
    <property type="evidence" value="ECO:0007669"/>
    <property type="project" value="UniProtKB-KW"/>
</dbReference>
<dbReference type="Gene3D" id="1.10.8.1060">
    <property type="entry name" value="Corynebacterium glutamicum thioredoxin-dependent arsenate reductase, N-terminal domain"/>
    <property type="match status" value="1"/>
</dbReference>
<evidence type="ECO:0000313" key="3">
    <source>
        <dbReference type="EMBL" id="HJE51027.1"/>
    </source>
</evidence>
<reference evidence="3" key="2">
    <citation type="submission" date="2021-09" db="EMBL/GenBank/DDBJ databases">
        <authorList>
            <person name="Gilroy R."/>
        </authorList>
    </citation>
    <scope>NUCLEOTIDE SEQUENCE</scope>
    <source>
        <strain evidence="3">ChiGjej3B3-7470</strain>
    </source>
</reference>
<dbReference type="Proteomes" id="UP000712713">
    <property type="component" value="Unassembled WGS sequence"/>
</dbReference>